<reference evidence="4 5" key="1">
    <citation type="submission" date="2015-01" db="EMBL/GenBank/DDBJ databases">
        <title>The Genome Sequence of Cladophialophora immunda CBS83496.</title>
        <authorList>
            <consortium name="The Broad Institute Genomics Platform"/>
            <person name="Cuomo C."/>
            <person name="de Hoog S."/>
            <person name="Gorbushina A."/>
            <person name="Stielow B."/>
            <person name="Teixiera M."/>
            <person name="Abouelleil A."/>
            <person name="Chapman S.B."/>
            <person name="Priest M."/>
            <person name="Young S.K."/>
            <person name="Wortman J."/>
            <person name="Nusbaum C."/>
            <person name="Birren B."/>
        </authorList>
    </citation>
    <scope>NUCLEOTIDE SEQUENCE [LARGE SCALE GENOMIC DNA]</scope>
    <source>
        <strain evidence="4 5">CBS 83496</strain>
    </source>
</reference>
<dbReference type="InterPro" id="IPR000868">
    <property type="entry name" value="Isochorismatase-like_dom"/>
</dbReference>
<dbReference type="AlphaFoldDB" id="A0A0D2B2D8"/>
<dbReference type="PANTHER" id="PTHR43540">
    <property type="entry name" value="PEROXYUREIDOACRYLATE/UREIDOACRYLATE AMIDOHYDROLASE-RELATED"/>
    <property type="match status" value="1"/>
</dbReference>
<gene>
    <name evidence="4" type="ORF">PV07_03430</name>
</gene>
<feature type="domain" description="Isochorismatase-like" evidence="3">
    <location>
        <begin position="5"/>
        <end position="182"/>
    </location>
</feature>
<comment type="similarity">
    <text evidence="1">Belongs to the isochorismatase family.</text>
</comment>
<dbReference type="HOGENOM" id="CLU_068979_8_2_1"/>
<dbReference type="Gene3D" id="3.40.50.850">
    <property type="entry name" value="Isochorismatase-like"/>
    <property type="match status" value="1"/>
</dbReference>
<dbReference type="OrthoDB" id="167809at2759"/>
<name>A0A0D2B2D8_9EURO</name>
<dbReference type="GeneID" id="27342624"/>
<keyword evidence="2" id="KW-0378">Hydrolase</keyword>
<protein>
    <recommendedName>
        <fullName evidence="3">Isochorismatase-like domain-containing protein</fullName>
    </recommendedName>
</protein>
<dbReference type="RefSeq" id="XP_016252053.1">
    <property type="nucleotide sequence ID" value="XM_016390151.1"/>
</dbReference>
<dbReference type="Proteomes" id="UP000054466">
    <property type="component" value="Unassembled WGS sequence"/>
</dbReference>
<dbReference type="VEuPathDB" id="FungiDB:PV07_03430"/>
<evidence type="ECO:0000313" key="4">
    <source>
        <dbReference type="EMBL" id="KIW31837.1"/>
    </source>
</evidence>
<dbReference type="InterPro" id="IPR050272">
    <property type="entry name" value="Isochorismatase-like_hydrls"/>
</dbReference>
<dbReference type="Pfam" id="PF00857">
    <property type="entry name" value="Isochorismatase"/>
    <property type="match status" value="1"/>
</dbReference>
<dbReference type="GO" id="GO:0016787">
    <property type="term" value="F:hydrolase activity"/>
    <property type="evidence" value="ECO:0007669"/>
    <property type="project" value="UniProtKB-KW"/>
</dbReference>
<dbReference type="PANTHER" id="PTHR43540:SF16">
    <property type="entry name" value="ISOCHORISMATASE-LIKE DOMAIN-CONTAINING PROTEIN"/>
    <property type="match status" value="1"/>
</dbReference>
<evidence type="ECO:0000313" key="5">
    <source>
        <dbReference type="Proteomes" id="UP000054466"/>
    </source>
</evidence>
<evidence type="ECO:0000256" key="1">
    <source>
        <dbReference type="ARBA" id="ARBA00006336"/>
    </source>
</evidence>
<keyword evidence="5" id="KW-1185">Reference proteome</keyword>
<evidence type="ECO:0000256" key="2">
    <source>
        <dbReference type="ARBA" id="ARBA00022801"/>
    </source>
</evidence>
<dbReference type="CDD" id="cd00431">
    <property type="entry name" value="cysteine_hydrolases"/>
    <property type="match status" value="1"/>
</dbReference>
<proteinExistence type="inferred from homology"/>
<dbReference type="SUPFAM" id="SSF52499">
    <property type="entry name" value="Isochorismatase-like hydrolases"/>
    <property type="match status" value="1"/>
</dbReference>
<dbReference type="InterPro" id="IPR036380">
    <property type="entry name" value="Isochorismatase-like_sf"/>
</dbReference>
<evidence type="ECO:0000259" key="3">
    <source>
        <dbReference type="Pfam" id="PF00857"/>
    </source>
</evidence>
<dbReference type="EMBL" id="KN847041">
    <property type="protein sequence ID" value="KIW31837.1"/>
    <property type="molecule type" value="Genomic_DNA"/>
</dbReference>
<accession>A0A0D2B2D8</accession>
<sequence>MSNNTAVLLVDPYNDFLHPNGKLYGVLEESLAHTETIRHLHQLVFEARENKIPMFYCLHQRTNAHSYNDWQMMNRSLRTLEKNKVFEEGSFGVQFFEGLEPDVGNGDVVVSKHWNNLHYQLQQRGIRNLVIGGLVANTCIEATARYAYELGYNLTMLTNATAGFSTRQKDAATELIWPLFADKVITVQEWAKSISFQPNM</sequence>
<organism evidence="4 5">
    <name type="scientific">Cladophialophora immunda</name>
    <dbReference type="NCBI Taxonomy" id="569365"/>
    <lineage>
        <taxon>Eukaryota</taxon>
        <taxon>Fungi</taxon>
        <taxon>Dikarya</taxon>
        <taxon>Ascomycota</taxon>
        <taxon>Pezizomycotina</taxon>
        <taxon>Eurotiomycetes</taxon>
        <taxon>Chaetothyriomycetidae</taxon>
        <taxon>Chaetothyriales</taxon>
        <taxon>Herpotrichiellaceae</taxon>
        <taxon>Cladophialophora</taxon>
    </lineage>
</organism>